<comment type="caution">
    <text evidence="2">The sequence shown here is derived from an EMBL/GenBank/DDBJ whole genome shotgun (WGS) entry which is preliminary data.</text>
</comment>
<evidence type="ECO:0000256" key="1">
    <source>
        <dbReference type="SAM" id="Phobius"/>
    </source>
</evidence>
<dbReference type="Proteomes" id="UP000030153">
    <property type="component" value="Unassembled WGS sequence"/>
</dbReference>
<name>A0A0A2UTY9_9BACI</name>
<gene>
    <name evidence="2" type="ORF">N780_08910</name>
</gene>
<dbReference type="STRING" id="1385513.N780_08910"/>
<sequence>MILRKIFTALITTIVTSLFFGVQFPLFESDGVLSNVFIYMIYIGGGTLLGGLGSMGIEKMTRNFGDARVMFSFIFHMGLTIPVIVNPFFFVYAVPVAALFFVTDEILRRRRSESVLA</sequence>
<proteinExistence type="predicted"/>
<accession>A0A0A2UTY9</accession>
<dbReference type="AlphaFoldDB" id="A0A0A2UTY9"/>
<evidence type="ECO:0000313" key="2">
    <source>
        <dbReference type="EMBL" id="KGP91349.1"/>
    </source>
</evidence>
<keyword evidence="1" id="KW-0812">Transmembrane</keyword>
<feature type="transmembrane region" description="Helical" evidence="1">
    <location>
        <begin position="36"/>
        <end position="57"/>
    </location>
</feature>
<evidence type="ECO:0000313" key="3">
    <source>
        <dbReference type="Proteomes" id="UP000030153"/>
    </source>
</evidence>
<reference evidence="2 3" key="1">
    <citation type="submission" date="2013-08" db="EMBL/GenBank/DDBJ databases">
        <title>Genome of Pontibacillus chungwhensis.</title>
        <authorList>
            <person name="Wang Q."/>
            <person name="Wang G."/>
        </authorList>
    </citation>
    <scope>NUCLEOTIDE SEQUENCE [LARGE SCALE GENOMIC DNA]</scope>
    <source>
        <strain evidence="2 3">BH030062</strain>
    </source>
</reference>
<protein>
    <submittedName>
        <fullName evidence="2">Uncharacterized protein</fullName>
    </submittedName>
</protein>
<feature type="transmembrane region" description="Helical" evidence="1">
    <location>
        <begin position="69"/>
        <end position="102"/>
    </location>
</feature>
<feature type="transmembrane region" description="Helical" evidence="1">
    <location>
        <begin position="6"/>
        <end position="24"/>
    </location>
</feature>
<dbReference type="RefSeq" id="WP_036783762.1">
    <property type="nucleotide sequence ID" value="NZ_AVBG01000007.1"/>
</dbReference>
<organism evidence="2 3">
    <name type="scientific">Pontibacillus chungwhensis BH030062</name>
    <dbReference type="NCBI Taxonomy" id="1385513"/>
    <lineage>
        <taxon>Bacteria</taxon>
        <taxon>Bacillati</taxon>
        <taxon>Bacillota</taxon>
        <taxon>Bacilli</taxon>
        <taxon>Bacillales</taxon>
        <taxon>Bacillaceae</taxon>
        <taxon>Pontibacillus</taxon>
    </lineage>
</organism>
<dbReference type="EMBL" id="AVBG01000007">
    <property type="protein sequence ID" value="KGP91349.1"/>
    <property type="molecule type" value="Genomic_DNA"/>
</dbReference>
<keyword evidence="1" id="KW-1133">Transmembrane helix</keyword>
<keyword evidence="1" id="KW-0472">Membrane</keyword>
<keyword evidence="3" id="KW-1185">Reference proteome</keyword>